<evidence type="ECO:0000313" key="3">
    <source>
        <dbReference type="Proteomes" id="UP000607653"/>
    </source>
</evidence>
<proteinExistence type="predicted"/>
<protein>
    <submittedName>
        <fullName evidence="1">Uncharacterized protein</fullName>
    </submittedName>
</protein>
<dbReference type="AlphaFoldDB" id="A0A822XG86"/>
<organism evidence="1 3">
    <name type="scientific">Nelumbo nucifera</name>
    <name type="common">Sacred lotus</name>
    <dbReference type="NCBI Taxonomy" id="4432"/>
    <lineage>
        <taxon>Eukaryota</taxon>
        <taxon>Viridiplantae</taxon>
        <taxon>Streptophyta</taxon>
        <taxon>Embryophyta</taxon>
        <taxon>Tracheophyta</taxon>
        <taxon>Spermatophyta</taxon>
        <taxon>Magnoliopsida</taxon>
        <taxon>Proteales</taxon>
        <taxon>Nelumbonaceae</taxon>
        <taxon>Nelumbo</taxon>
    </lineage>
</organism>
<dbReference type="EMBL" id="DUZY01000001">
    <property type="protein sequence ID" value="DAD22323.1"/>
    <property type="molecule type" value="Genomic_DNA"/>
</dbReference>
<evidence type="ECO:0000313" key="1">
    <source>
        <dbReference type="EMBL" id="DAD18111.1"/>
    </source>
</evidence>
<reference evidence="1 3" key="1">
    <citation type="journal article" date="2020" name="Mol. Biol. Evol.">
        <title>Distinct Expression and Methylation Patterns for Genes with Different Fates following a Single Whole-Genome Duplication in Flowering Plants.</title>
        <authorList>
            <person name="Shi T."/>
            <person name="Rahmani R.S."/>
            <person name="Gugger P.F."/>
            <person name="Wang M."/>
            <person name="Li H."/>
            <person name="Zhang Y."/>
            <person name="Li Z."/>
            <person name="Wang Q."/>
            <person name="Van de Peer Y."/>
            <person name="Marchal K."/>
            <person name="Chen J."/>
        </authorList>
    </citation>
    <scope>NUCLEOTIDE SEQUENCE [LARGE SCALE GENOMIC DNA]</scope>
    <source>
        <tissue evidence="1">Leaf</tissue>
    </source>
</reference>
<accession>A0A822XG86</accession>
<sequence>MTTSSLNGIPPPFSSLLPHTALAVAQRIGVIIVILPHIVSFKTLLGSPTTVSTVSALTLSTPPTLQVKTGFKTLHGSSFYKRMSVIDNILYKKSTTPTMSTLTINASEP</sequence>
<dbReference type="EMBL" id="DUZY01000001">
    <property type="protein sequence ID" value="DAD18111.1"/>
    <property type="molecule type" value="Genomic_DNA"/>
</dbReference>
<comment type="caution">
    <text evidence="1">The sequence shown here is derived from an EMBL/GenBank/DDBJ whole genome shotgun (WGS) entry which is preliminary data.</text>
</comment>
<name>A0A822XG86_NELNU</name>
<gene>
    <name evidence="1" type="ORF">HUJ06_019574</name>
    <name evidence="2" type="ORF">HUJ06_023786</name>
</gene>
<evidence type="ECO:0000313" key="2">
    <source>
        <dbReference type="EMBL" id="DAD22323.1"/>
    </source>
</evidence>
<keyword evidence="3" id="KW-1185">Reference proteome</keyword>
<dbReference type="Proteomes" id="UP000607653">
    <property type="component" value="Unassembled WGS sequence"/>
</dbReference>